<sequence>MSARSKLLILTFCLLLVLAAASLYQLFALRFEAGDIFPAGSSLRSDPLGSMALYQALERTGGVKVERNYRSLANQKVTASTILLLGNQHHELTTADKQEIAEVDQLVAAGNRVVVAFNPVITVPECRPVPAPKPADAKTPKAVKAPDTAWGISAGYLPVSESAPDKQLIKANLTEPGLALSAEIRLLSRLTLQPPPTGWRTIYAVDGKAVVLERSIGSGSLVLVSDSSLFSNEALKADRQAALLAWLLGEQHRIIFDEFHLGVSEQGGIMALARRFGLLPLIGVLLMMAGLYIWQQSIPLNPAGAVASRDPAVGVSHDSFSGLVNLLQRSIPANQLLKVCCQEWQKSFKRELQQDAELRKELSDAMTAQDDPVTRYQRIARLRAERTGR</sequence>
<dbReference type="eggNOG" id="COG5414">
    <property type="taxonomic scope" value="Bacteria"/>
</dbReference>
<keyword evidence="1" id="KW-1133">Transmembrane helix</keyword>
<name>B3E319_TRIL1</name>
<reference evidence="3 4" key="1">
    <citation type="submission" date="2008-05" db="EMBL/GenBank/DDBJ databases">
        <title>Complete sequence of chromosome of Geobacter lovleyi SZ.</title>
        <authorList>
            <consortium name="US DOE Joint Genome Institute"/>
            <person name="Lucas S."/>
            <person name="Copeland A."/>
            <person name="Lapidus A."/>
            <person name="Glavina del Rio T."/>
            <person name="Dalin E."/>
            <person name="Tice H."/>
            <person name="Bruce D."/>
            <person name="Goodwin L."/>
            <person name="Pitluck S."/>
            <person name="Chertkov O."/>
            <person name="Meincke L."/>
            <person name="Brettin T."/>
            <person name="Detter J.C."/>
            <person name="Han C."/>
            <person name="Tapia R."/>
            <person name="Kuske C.R."/>
            <person name="Schmutz J."/>
            <person name="Larimer F."/>
            <person name="Land M."/>
            <person name="Hauser L."/>
            <person name="Kyrpides N."/>
            <person name="Mikhailova N."/>
            <person name="Sung Y."/>
            <person name="Fletcher K.E."/>
            <person name="Ritalahti K.M."/>
            <person name="Loeffler F.E."/>
            <person name="Richardson P."/>
        </authorList>
    </citation>
    <scope>NUCLEOTIDE SEQUENCE [LARGE SCALE GENOMIC DNA]</scope>
    <source>
        <strain evidence="4">ATCC BAA-1151 / DSM 17278 / SZ</strain>
    </source>
</reference>
<proteinExistence type="predicted"/>
<organism evidence="3 4">
    <name type="scientific">Trichlorobacter lovleyi (strain ATCC BAA-1151 / DSM 17278 / SZ)</name>
    <name type="common">Geobacter lovleyi</name>
    <dbReference type="NCBI Taxonomy" id="398767"/>
    <lineage>
        <taxon>Bacteria</taxon>
        <taxon>Pseudomonadati</taxon>
        <taxon>Thermodesulfobacteriota</taxon>
        <taxon>Desulfuromonadia</taxon>
        <taxon>Geobacterales</taxon>
        <taxon>Geobacteraceae</taxon>
        <taxon>Trichlorobacter</taxon>
    </lineage>
</organism>
<evidence type="ECO:0000313" key="4">
    <source>
        <dbReference type="Proteomes" id="UP000002420"/>
    </source>
</evidence>
<dbReference type="STRING" id="398767.Glov_3578"/>
<dbReference type="KEGG" id="glo:Glov_3578"/>
<protein>
    <recommendedName>
        <fullName evidence="2">DUF4350 domain-containing protein</fullName>
    </recommendedName>
</protein>
<keyword evidence="4" id="KW-1185">Reference proteome</keyword>
<dbReference type="HOGENOM" id="CLU_668538_0_0_7"/>
<gene>
    <name evidence="3" type="ordered locus">Glov_3578</name>
</gene>
<accession>B3E319</accession>
<keyword evidence="1" id="KW-0472">Membrane</keyword>
<evidence type="ECO:0000256" key="1">
    <source>
        <dbReference type="SAM" id="Phobius"/>
    </source>
</evidence>
<dbReference type="RefSeq" id="WP_012471597.1">
    <property type="nucleotide sequence ID" value="NC_010814.1"/>
</dbReference>
<evidence type="ECO:0000313" key="3">
    <source>
        <dbReference type="EMBL" id="ACD97279.1"/>
    </source>
</evidence>
<evidence type="ECO:0000259" key="2">
    <source>
        <dbReference type="Pfam" id="PF14258"/>
    </source>
</evidence>
<dbReference type="Proteomes" id="UP000002420">
    <property type="component" value="Chromosome"/>
</dbReference>
<dbReference type="AlphaFoldDB" id="B3E319"/>
<keyword evidence="1" id="KW-0812">Transmembrane</keyword>
<dbReference type="InterPro" id="IPR025646">
    <property type="entry name" value="DUF4350"/>
</dbReference>
<feature type="transmembrane region" description="Helical" evidence="1">
    <location>
        <begin position="276"/>
        <end position="294"/>
    </location>
</feature>
<dbReference type="Pfam" id="PF14258">
    <property type="entry name" value="DUF4350"/>
    <property type="match status" value="1"/>
</dbReference>
<feature type="domain" description="DUF4350" evidence="2">
    <location>
        <begin position="44"/>
        <end position="248"/>
    </location>
</feature>
<dbReference type="EMBL" id="CP001089">
    <property type="protein sequence ID" value="ACD97279.1"/>
    <property type="molecule type" value="Genomic_DNA"/>
</dbReference>